<keyword evidence="12" id="KW-0732">Signal</keyword>
<dbReference type="AlphaFoldDB" id="A0A1K2HJU4"/>
<sequence>MRKKLWWRLGAIFLLVPALLASSGCKQSAKQAKAPEKKAELMKTPYKNEEFATGTYVEILIYDKGHGEEDFEVARKQLKELAAKFEIYEQGESELDKVNAQAGIAPVKVSKITFELVKALDKYAKTSDGYYNPTVGVMTHLWHIGFSDAQIPSEELIKATLDKVNIDDIVLDTKNQTVFLKKKGMVIEADGIGKGFIGEQLLKTLKARGVTTAVVNLGGHAYTIGKNPDRKDGAWEVGIANPTLGETQDSPLVGVLTSQHTSFNTTNYYGRYLKVGDKVYSHLFDTKTGYPIESDLLSVTMVGDTPYHDDAYSNALFNMGLEKGMKFVNKHDEFDAVFVTKDKKVYISEHIPGEFELLDKTFKVVKGVAKE</sequence>
<dbReference type="GO" id="GO:0005886">
    <property type="term" value="C:plasma membrane"/>
    <property type="evidence" value="ECO:0007669"/>
    <property type="project" value="UniProtKB-SubCell"/>
</dbReference>
<accession>A0A1K2HJU4</accession>
<evidence type="ECO:0000313" key="13">
    <source>
        <dbReference type="EMBL" id="PCS01232.1"/>
    </source>
</evidence>
<comment type="subcellular location">
    <subcellularLocation>
        <location evidence="12">Cell inner membrane</location>
        <topology evidence="12">Lipid-anchor</topology>
        <orientation evidence="12">Periplasmic side</orientation>
    </subcellularLocation>
</comment>
<evidence type="ECO:0000313" key="16">
    <source>
        <dbReference type="Proteomes" id="UP000218979"/>
    </source>
</evidence>
<evidence type="ECO:0000256" key="12">
    <source>
        <dbReference type="RuleBase" id="RU363002"/>
    </source>
</evidence>
<keyword evidence="12" id="KW-1003">Cell membrane</keyword>
<dbReference type="PIRSF" id="PIRSF006268">
    <property type="entry name" value="ApbE"/>
    <property type="match status" value="1"/>
</dbReference>
<evidence type="ECO:0000256" key="2">
    <source>
        <dbReference type="ARBA" id="ARBA00016337"/>
    </source>
</evidence>
<dbReference type="SUPFAM" id="SSF143631">
    <property type="entry name" value="ApbE-like"/>
    <property type="match status" value="1"/>
</dbReference>
<dbReference type="PROSITE" id="PS51257">
    <property type="entry name" value="PROKAR_LIPOPROTEIN"/>
    <property type="match status" value="1"/>
</dbReference>
<evidence type="ECO:0000256" key="10">
    <source>
        <dbReference type="PIRNR" id="PIRNR006268"/>
    </source>
</evidence>
<dbReference type="InterPro" id="IPR003374">
    <property type="entry name" value="ApbE-like_sf"/>
</dbReference>
<keyword evidence="12 14" id="KW-0449">Lipoprotein</keyword>
<evidence type="ECO:0000256" key="9">
    <source>
        <dbReference type="ARBA" id="ARBA00048540"/>
    </source>
</evidence>
<dbReference type="Pfam" id="PF02424">
    <property type="entry name" value="ApbE"/>
    <property type="match status" value="1"/>
</dbReference>
<evidence type="ECO:0000256" key="11">
    <source>
        <dbReference type="PIRSR" id="PIRSR006268-2"/>
    </source>
</evidence>
<dbReference type="EMBL" id="FPKS01000016">
    <property type="protein sequence ID" value="SFZ76538.1"/>
    <property type="molecule type" value="Genomic_DNA"/>
</dbReference>
<comment type="function">
    <text evidence="12">Flavin transferase that catalyzes the transfer of the FMN moiety of FAD and its covalent binding to the hydroxyl group of a threonine residue in a target flavoprotein.</text>
</comment>
<comment type="similarity">
    <text evidence="10 12">Belongs to the ApbE family.</text>
</comment>
<feature type="signal peptide" evidence="12">
    <location>
        <begin position="1"/>
        <end position="23"/>
    </location>
</feature>
<dbReference type="EMBL" id="JXJT01000023">
    <property type="protein sequence ID" value="PCS01232.1"/>
    <property type="molecule type" value="Genomic_DNA"/>
</dbReference>
<organism evidence="14 15">
    <name type="scientific">Pseudolactococcus chungangensis CAU 28 = DSM 22330</name>
    <dbReference type="NCBI Taxonomy" id="1122154"/>
    <lineage>
        <taxon>Bacteria</taxon>
        <taxon>Bacillati</taxon>
        <taxon>Bacillota</taxon>
        <taxon>Bacilli</taxon>
        <taxon>Lactobacillales</taxon>
        <taxon>Streptococcaceae</taxon>
        <taxon>Pseudolactococcus</taxon>
    </lineage>
</organism>
<keyword evidence="12" id="KW-0472">Membrane</keyword>
<dbReference type="Gene3D" id="3.10.520.10">
    <property type="entry name" value="ApbE-like domains"/>
    <property type="match status" value="1"/>
</dbReference>
<feature type="chain" id="PRO_5039741726" description="FAD:protein FMN transferase" evidence="12">
    <location>
        <begin position="24"/>
        <end position="371"/>
    </location>
</feature>
<evidence type="ECO:0000256" key="8">
    <source>
        <dbReference type="ARBA" id="ARBA00031306"/>
    </source>
</evidence>
<keyword evidence="4 10" id="KW-0808">Transferase</keyword>
<dbReference type="EC" id="2.7.1.180" evidence="1 10"/>
<protein>
    <recommendedName>
        <fullName evidence="2 10">FAD:protein FMN transferase</fullName>
        <ecNumber evidence="1 10">2.7.1.180</ecNumber>
    </recommendedName>
    <alternativeName>
        <fullName evidence="8 10">Flavin transferase</fullName>
    </alternativeName>
</protein>
<comment type="catalytic activity">
    <reaction evidence="9 10 12">
        <text>L-threonyl-[protein] + FAD = FMN-L-threonyl-[protein] + AMP + H(+)</text>
        <dbReference type="Rhea" id="RHEA:36847"/>
        <dbReference type="Rhea" id="RHEA-COMP:11060"/>
        <dbReference type="Rhea" id="RHEA-COMP:11061"/>
        <dbReference type="ChEBI" id="CHEBI:15378"/>
        <dbReference type="ChEBI" id="CHEBI:30013"/>
        <dbReference type="ChEBI" id="CHEBI:57692"/>
        <dbReference type="ChEBI" id="CHEBI:74257"/>
        <dbReference type="ChEBI" id="CHEBI:456215"/>
        <dbReference type="EC" id="2.7.1.180"/>
    </reaction>
</comment>
<evidence type="ECO:0000256" key="1">
    <source>
        <dbReference type="ARBA" id="ARBA00011955"/>
    </source>
</evidence>
<keyword evidence="16" id="KW-1185">Reference proteome</keyword>
<keyword evidence="7 10" id="KW-0460">Magnesium</keyword>
<evidence type="ECO:0000256" key="5">
    <source>
        <dbReference type="ARBA" id="ARBA00022723"/>
    </source>
</evidence>
<reference evidence="14 15" key="2">
    <citation type="submission" date="2016-11" db="EMBL/GenBank/DDBJ databases">
        <authorList>
            <person name="Jaros S."/>
            <person name="Januszkiewicz K."/>
            <person name="Wedrychowicz H."/>
        </authorList>
    </citation>
    <scope>NUCLEOTIDE SEQUENCE [LARGE SCALE GENOMIC DNA]</scope>
    <source>
        <strain evidence="14 15">DSM 22330</strain>
    </source>
</reference>
<evidence type="ECO:0000313" key="15">
    <source>
        <dbReference type="Proteomes" id="UP000185655"/>
    </source>
</evidence>
<dbReference type="STRING" id="1122154.SAMN02746068_01989"/>
<dbReference type="Proteomes" id="UP000185655">
    <property type="component" value="Unassembled WGS sequence"/>
</dbReference>
<dbReference type="OrthoDB" id="9778595at2"/>
<dbReference type="PANTHER" id="PTHR30040:SF2">
    <property type="entry name" value="FAD:PROTEIN FMN TRANSFERASE"/>
    <property type="match status" value="1"/>
</dbReference>
<keyword evidence="6 10" id="KW-0274">FAD</keyword>
<dbReference type="Proteomes" id="UP000218979">
    <property type="component" value="Unassembled WGS sequence"/>
</dbReference>
<gene>
    <name evidence="13" type="ORF">RR45_GL001128</name>
    <name evidence="14" type="ORF">SAMN02746068_01989</name>
</gene>
<proteinExistence type="inferred from homology"/>
<comment type="cofactor">
    <cofactor evidence="11">
        <name>Mg(2+)</name>
        <dbReference type="ChEBI" id="CHEBI:18420"/>
    </cofactor>
    <cofactor evidence="11">
        <name>Mn(2+)</name>
        <dbReference type="ChEBI" id="CHEBI:29035"/>
    </cofactor>
    <text evidence="11">Magnesium. Can also use manganese.</text>
</comment>
<evidence type="ECO:0000313" key="14">
    <source>
        <dbReference type="EMBL" id="SFZ76538.1"/>
    </source>
</evidence>
<dbReference type="InterPro" id="IPR024932">
    <property type="entry name" value="ApbE"/>
</dbReference>
<dbReference type="PANTHER" id="PTHR30040">
    <property type="entry name" value="THIAMINE BIOSYNTHESIS LIPOPROTEIN APBE"/>
    <property type="match status" value="1"/>
</dbReference>
<evidence type="ECO:0000256" key="6">
    <source>
        <dbReference type="ARBA" id="ARBA00022827"/>
    </source>
</evidence>
<feature type="binding site" evidence="11">
    <location>
        <position position="310"/>
    </location>
    <ligand>
        <name>Mg(2+)</name>
        <dbReference type="ChEBI" id="CHEBI:18420"/>
    </ligand>
</feature>
<dbReference type="RefSeq" id="WP_031366852.1">
    <property type="nucleotide sequence ID" value="NZ_FPKS01000016.1"/>
</dbReference>
<dbReference type="GO" id="GO:0046872">
    <property type="term" value="F:metal ion binding"/>
    <property type="evidence" value="ECO:0007669"/>
    <property type="project" value="UniProtKB-UniRule"/>
</dbReference>
<name>A0A1K2HJU4_9LACT</name>
<keyword evidence="12" id="KW-0997">Cell inner membrane</keyword>
<evidence type="ECO:0000256" key="3">
    <source>
        <dbReference type="ARBA" id="ARBA00022630"/>
    </source>
</evidence>
<evidence type="ECO:0000256" key="7">
    <source>
        <dbReference type="ARBA" id="ARBA00022842"/>
    </source>
</evidence>
<keyword evidence="5 10" id="KW-0479">Metal-binding</keyword>
<reference evidence="13 16" key="1">
    <citation type="submission" date="2014-12" db="EMBL/GenBank/DDBJ databases">
        <title>Draft genome sequences of 10 type strains of Lactococcus.</title>
        <authorList>
            <person name="Sun Z."/>
            <person name="Zhong Z."/>
            <person name="Liu W."/>
            <person name="Zhang W."/>
            <person name="Zhang H."/>
        </authorList>
    </citation>
    <scope>NUCLEOTIDE SEQUENCE [LARGE SCALE GENOMIC DNA]</scope>
    <source>
        <strain evidence="13 16">DSM 22330</strain>
    </source>
</reference>
<evidence type="ECO:0000256" key="4">
    <source>
        <dbReference type="ARBA" id="ARBA00022679"/>
    </source>
</evidence>
<keyword evidence="3 10" id="KW-0285">Flavoprotein</keyword>
<feature type="binding site" evidence="11">
    <location>
        <position position="191"/>
    </location>
    <ligand>
        <name>Mg(2+)</name>
        <dbReference type="ChEBI" id="CHEBI:18420"/>
    </ligand>
</feature>
<dbReference type="GO" id="GO:0016740">
    <property type="term" value="F:transferase activity"/>
    <property type="evidence" value="ECO:0007669"/>
    <property type="project" value="UniProtKB-UniRule"/>
</dbReference>